<dbReference type="SMART" id="SM00387">
    <property type="entry name" value="HATPase_c"/>
    <property type="match status" value="1"/>
</dbReference>
<dbReference type="PANTHER" id="PTHR42878">
    <property type="entry name" value="TWO-COMPONENT HISTIDINE KINASE"/>
    <property type="match status" value="1"/>
</dbReference>
<dbReference type="Gene3D" id="3.30.565.10">
    <property type="entry name" value="Histidine kinase-like ATPase, C-terminal domain"/>
    <property type="match status" value="1"/>
</dbReference>
<evidence type="ECO:0000256" key="1">
    <source>
        <dbReference type="ARBA" id="ARBA00000085"/>
    </source>
</evidence>
<feature type="domain" description="Histidine kinase" evidence="9">
    <location>
        <begin position="25"/>
        <end position="244"/>
    </location>
</feature>
<dbReference type="GO" id="GO:0000156">
    <property type="term" value="F:phosphorelay response regulator activity"/>
    <property type="evidence" value="ECO:0007669"/>
    <property type="project" value="TreeGrafter"/>
</dbReference>
<sequence>REDQLRKANEDLRRVNRNYMEMLGFISHDMKNALGNMLMSAYNLRDGVVGKLTQKQKIMAGFLVRSSERLQDMIKNYMDLSRIERGELESRKQIVDFEAHILCPVLGEIEGQLKSKGMRITTNIPDPYEIRADPDLLRIIMENLLTNAIKYGKDQGKMRIEATESDKDWQMSVWNEGEGIPADQFGNLFSRFIRLKTEKSKRERGSGLGLFITKEMVERQGGHIWVESKVGQWTRFSFVLPKDKG</sequence>
<dbReference type="GO" id="GO:0007234">
    <property type="term" value="P:osmosensory signaling via phosphorelay pathway"/>
    <property type="evidence" value="ECO:0007669"/>
    <property type="project" value="TreeGrafter"/>
</dbReference>
<dbReference type="InterPro" id="IPR036097">
    <property type="entry name" value="HisK_dim/P_sf"/>
</dbReference>
<dbReference type="Gene3D" id="1.10.287.130">
    <property type="match status" value="1"/>
</dbReference>
<dbReference type="InterPro" id="IPR004358">
    <property type="entry name" value="Sig_transdc_His_kin-like_C"/>
</dbReference>
<proteinExistence type="predicted"/>
<dbReference type="GO" id="GO:0030295">
    <property type="term" value="F:protein kinase activator activity"/>
    <property type="evidence" value="ECO:0007669"/>
    <property type="project" value="TreeGrafter"/>
</dbReference>
<evidence type="ECO:0000256" key="4">
    <source>
        <dbReference type="ARBA" id="ARBA00022679"/>
    </source>
</evidence>
<evidence type="ECO:0000256" key="5">
    <source>
        <dbReference type="ARBA" id="ARBA00022741"/>
    </source>
</evidence>
<evidence type="ECO:0000256" key="8">
    <source>
        <dbReference type="ARBA" id="ARBA00023012"/>
    </source>
</evidence>
<dbReference type="PANTHER" id="PTHR42878:SF7">
    <property type="entry name" value="SENSOR HISTIDINE KINASE GLRK"/>
    <property type="match status" value="1"/>
</dbReference>
<dbReference type="InterPro" id="IPR003661">
    <property type="entry name" value="HisK_dim/P_dom"/>
</dbReference>
<gene>
    <name evidence="10" type="ORF">S01H1_01584</name>
</gene>
<evidence type="ECO:0000313" key="10">
    <source>
        <dbReference type="EMBL" id="GAF81296.1"/>
    </source>
</evidence>
<evidence type="ECO:0000256" key="7">
    <source>
        <dbReference type="ARBA" id="ARBA00022840"/>
    </source>
</evidence>
<dbReference type="EMBL" id="BARS01000699">
    <property type="protein sequence ID" value="GAF81296.1"/>
    <property type="molecule type" value="Genomic_DNA"/>
</dbReference>
<dbReference type="EC" id="2.7.13.3" evidence="2"/>
<dbReference type="InterPro" id="IPR036890">
    <property type="entry name" value="HATPase_C_sf"/>
</dbReference>
<name>X0T1Q4_9ZZZZ</name>
<keyword evidence="3" id="KW-0597">Phosphoprotein</keyword>
<dbReference type="Pfam" id="PF02518">
    <property type="entry name" value="HATPase_c"/>
    <property type="match status" value="1"/>
</dbReference>
<organism evidence="10">
    <name type="scientific">marine sediment metagenome</name>
    <dbReference type="NCBI Taxonomy" id="412755"/>
    <lineage>
        <taxon>unclassified sequences</taxon>
        <taxon>metagenomes</taxon>
        <taxon>ecological metagenomes</taxon>
    </lineage>
</organism>
<dbReference type="InterPro" id="IPR050351">
    <property type="entry name" value="BphY/WalK/GraS-like"/>
</dbReference>
<dbReference type="Pfam" id="PF00512">
    <property type="entry name" value="HisKA"/>
    <property type="match status" value="1"/>
</dbReference>
<dbReference type="CDD" id="cd00082">
    <property type="entry name" value="HisKA"/>
    <property type="match status" value="1"/>
</dbReference>
<comment type="caution">
    <text evidence="10">The sequence shown here is derived from an EMBL/GenBank/DDBJ whole genome shotgun (WGS) entry which is preliminary data.</text>
</comment>
<reference evidence="10" key="1">
    <citation type="journal article" date="2014" name="Front. Microbiol.">
        <title>High frequency of phylogenetically diverse reductive dehalogenase-homologous genes in deep subseafloor sedimentary metagenomes.</title>
        <authorList>
            <person name="Kawai M."/>
            <person name="Futagami T."/>
            <person name="Toyoda A."/>
            <person name="Takaki Y."/>
            <person name="Nishi S."/>
            <person name="Hori S."/>
            <person name="Arai W."/>
            <person name="Tsubouchi T."/>
            <person name="Morono Y."/>
            <person name="Uchiyama I."/>
            <person name="Ito T."/>
            <person name="Fujiyama A."/>
            <person name="Inagaki F."/>
            <person name="Takami H."/>
        </authorList>
    </citation>
    <scope>NUCLEOTIDE SEQUENCE</scope>
    <source>
        <strain evidence="10">Expedition CK06-06</strain>
    </source>
</reference>
<dbReference type="GO" id="GO:0005524">
    <property type="term" value="F:ATP binding"/>
    <property type="evidence" value="ECO:0007669"/>
    <property type="project" value="UniProtKB-KW"/>
</dbReference>
<dbReference type="AlphaFoldDB" id="X0T1Q4"/>
<dbReference type="PROSITE" id="PS50109">
    <property type="entry name" value="HIS_KIN"/>
    <property type="match status" value="1"/>
</dbReference>
<keyword evidence="7" id="KW-0067">ATP-binding</keyword>
<keyword evidence="4" id="KW-0808">Transferase</keyword>
<dbReference type="SMART" id="SM00388">
    <property type="entry name" value="HisKA"/>
    <property type="match status" value="1"/>
</dbReference>
<keyword evidence="5" id="KW-0547">Nucleotide-binding</keyword>
<dbReference type="CDD" id="cd00075">
    <property type="entry name" value="HATPase"/>
    <property type="match status" value="1"/>
</dbReference>
<dbReference type="InterPro" id="IPR003594">
    <property type="entry name" value="HATPase_dom"/>
</dbReference>
<keyword evidence="8" id="KW-0902">Two-component regulatory system</keyword>
<feature type="non-terminal residue" evidence="10">
    <location>
        <position position="1"/>
    </location>
</feature>
<evidence type="ECO:0000256" key="3">
    <source>
        <dbReference type="ARBA" id="ARBA00022553"/>
    </source>
</evidence>
<dbReference type="SUPFAM" id="SSF55874">
    <property type="entry name" value="ATPase domain of HSP90 chaperone/DNA topoisomerase II/histidine kinase"/>
    <property type="match status" value="1"/>
</dbReference>
<keyword evidence="6" id="KW-0418">Kinase</keyword>
<dbReference type="SUPFAM" id="SSF47384">
    <property type="entry name" value="Homodimeric domain of signal transducing histidine kinase"/>
    <property type="match status" value="1"/>
</dbReference>
<protein>
    <recommendedName>
        <fullName evidence="2">histidine kinase</fullName>
        <ecNumber evidence="2">2.7.13.3</ecNumber>
    </recommendedName>
</protein>
<dbReference type="GO" id="GO:0000155">
    <property type="term" value="F:phosphorelay sensor kinase activity"/>
    <property type="evidence" value="ECO:0007669"/>
    <property type="project" value="InterPro"/>
</dbReference>
<evidence type="ECO:0000259" key="9">
    <source>
        <dbReference type="PROSITE" id="PS50109"/>
    </source>
</evidence>
<accession>X0T1Q4</accession>
<comment type="catalytic activity">
    <reaction evidence="1">
        <text>ATP + protein L-histidine = ADP + protein N-phospho-L-histidine.</text>
        <dbReference type="EC" id="2.7.13.3"/>
    </reaction>
</comment>
<evidence type="ECO:0000256" key="2">
    <source>
        <dbReference type="ARBA" id="ARBA00012438"/>
    </source>
</evidence>
<dbReference type="FunFam" id="3.30.565.10:FF:000006">
    <property type="entry name" value="Sensor histidine kinase WalK"/>
    <property type="match status" value="1"/>
</dbReference>
<dbReference type="PRINTS" id="PR00344">
    <property type="entry name" value="BCTRLSENSOR"/>
</dbReference>
<dbReference type="InterPro" id="IPR005467">
    <property type="entry name" value="His_kinase_dom"/>
</dbReference>
<evidence type="ECO:0000256" key="6">
    <source>
        <dbReference type="ARBA" id="ARBA00022777"/>
    </source>
</evidence>